<dbReference type="RefSeq" id="WP_013328514.1">
    <property type="nucleotide sequence ID" value="NC_014507.1"/>
</dbReference>
<accession>E1RHM7</accession>
<dbReference type="Pfam" id="PF00582">
    <property type="entry name" value="Usp"/>
    <property type="match status" value="1"/>
</dbReference>
<organism evidence="3 4">
    <name type="scientific">Methanolacinia petrolearia (strain DSM 11571 / OCM 486 / SEBR 4847)</name>
    <name type="common">Methanoplanus petrolearius</name>
    <dbReference type="NCBI Taxonomy" id="679926"/>
    <lineage>
        <taxon>Archaea</taxon>
        <taxon>Methanobacteriati</taxon>
        <taxon>Methanobacteriota</taxon>
        <taxon>Stenosarchaea group</taxon>
        <taxon>Methanomicrobia</taxon>
        <taxon>Methanomicrobiales</taxon>
        <taxon>Methanomicrobiaceae</taxon>
        <taxon>Methanolacinia</taxon>
    </lineage>
</organism>
<feature type="domain" description="UspA" evidence="2">
    <location>
        <begin position="1"/>
        <end position="148"/>
    </location>
</feature>
<comment type="similarity">
    <text evidence="1">Belongs to the universal stress protein A family.</text>
</comment>
<dbReference type="InterPro" id="IPR006016">
    <property type="entry name" value="UspA"/>
</dbReference>
<name>E1RHM7_METP4</name>
<dbReference type="InterPro" id="IPR014729">
    <property type="entry name" value="Rossmann-like_a/b/a_fold"/>
</dbReference>
<dbReference type="PRINTS" id="PR01438">
    <property type="entry name" value="UNVRSLSTRESS"/>
</dbReference>
<dbReference type="AlphaFoldDB" id="E1RHM7"/>
<dbReference type="InterPro" id="IPR006015">
    <property type="entry name" value="Universal_stress_UspA"/>
</dbReference>
<evidence type="ECO:0000256" key="1">
    <source>
        <dbReference type="ARBA" id="ARBA00008791"/>
    </source>
</evidence>
<evidence type="ECO:0000259" key="2">
    <source>
        <dbReference type="Pfam" id="PF00582"/>
    </source>
</evidence>
<dbReference type="GeneID" id="9743010"/>
<dbReference type="OrthoDB" id="105697at2157"/>
<dbReference type="eggNOG" id="arCOG02053">
    <property type="taxonomic scope" value="Archaea"/>
</dbReference>
<proteinExistence type="inferred from homology"/>
<dbReference type="PANTHER" id="PTHR46268:SF6">
    <property type="entry name" value="UNIVERSAL STRESS PROTEIN UP12"/>
    <property type="match status" value="1"/>
</dbReference>
<dbReference type="Gene3D" id="3.40.50.620">
    <property type="entry name" value="HUPs"/>
    <property type="match status" value="1"/>
</dbReference>
<evidence type="ECO:0000313" key="3">
    <source>
        <dbReference type="EMBL" id="ADN35336.1"/>
    </source>
</evidence>
<dbReference type="SUPFAM" id="SSF52402">
    <property type="entry name" value="Adenine nucleotide alpha hydrolases-like"/>
    <property type="match status" value="1"/>
</dbReference>
<dbReference type="KEGG" id="mpi:Mpet_0562"/>
<dbReference type="EMBL" id="CP002117">
    <property type="protein sequence ID" value="ADN35336.1"/>
    <property type="molecule type" value="Genomic_DNA"/>
</dbReference>
<reference evidence="3 4" key="1">
    <citation type="journal article" date="2010" name="Stand. Genomic Sci.">
        <title>Complete genome sequence of Methanoplanus petrolearius type strain (SEBR 4847).</title>
        <authorList>
            <person name="Brambilla E."/>
            <person name="Djao O.D."/>
            <person name="Daligault H."/>
            <person name="Lapidus A."/>
            <person name="Lucas S."/>
            <person name="Hammon N."/>
            <person name="Nolan M."/>
            <person name="Tice H."/>
            <person name="Cheng J.F."/>
            <person name="Han C."/>
            <person name="Tapia R."/>
            <person name="Goodwin L."/>
            <person name="Pitluck S."/>
            <person name="Liolios K."/>
            <person name="Ivanova N."/>
            <person name="Mavromatis K."/>
            <person name="Mikhailova N."/>
            <person name="Pati A."/>
            <person name="Chen A."/>
            <person name="Palaniappan K."/>
            <person name="Land M."/>
            <person name="Hauser L."/>
            <person name="Chang Y.J."/>
            <person name="Jeffries C.D."/>
            <person name="Rohde M."/>
            <person name="Spring S."/>
            <person name="Sikorski J."/>
            <person name="Goker M."/>
            <person name="Woyke T."/>
            <person name="Bristow J."/>
            <person name="Eisen J.A."/>
            <person name="Markowitz V."/>
            <person name="Hugenholtz P."/>
            <person name="Kyrpides N.C."/>
            <person name="Klenk H.P."/>
        </authorList>
    </citation>
    <scope>NUCLEOTIDE SEQUENCE [LARGE SCALE GENOMIC DNA]</scope>
    <source>
        <strain evidence="4">DSM 11571 / OCM 486 / SEBR 4847</strain>
    </source>
</reference>
<evidence type="ECO:0000313" key="4">
    <source>
        <dbReference type="Proteomes" id="UP000006565"/>
    </source>
</evidence>
<dbReference type="PANTHER" id="PTHR46268">
    <property type="entry name" value="STRESS RESPONSE PROTEIN NHAX"/>
    <property type="match status" value="1"/>
</dbReference>
<keyword evidence="4" id="KW-1185">Reference proteome</keyword>
<gene>
    <name evidence="3" type="ordered locus">Mpet_0562</name>
</gene>
<dbReference type="Proteomes" id="UP000006565">
    <property type="component" value="Chromosome"/>
</dbReference>
<dbReference type="CDD" id="cd00293">
    <property type="entry name" value="USP-like"/>
    <property type="match status" value="1"/>
</dbReference>
<sequence length="158" mass="17085">MYSKILVAIDGSKPSLKALERAIEIGKCWKSEIHAVYAVNPGIYGTTVVDPAIGVSDPGSERIFNMLQEESKKIIEDAKSFTGDQGYYVKYHEKLGDARNVILDTAKDLGVDLIVLGSTGKGMAKRLVLGSVSSSVVFHSPVSTLVVRDLGEKKQKSN</sequence>
<protein>
    <submittedName>
        <fullName evidence="3">UspA domain protein</fullName>
    </submittedName>
</protein>
<dbReference type="HOGENOM" id="CLU_049301_16_0_2"/>
<dbReference type="STRING" id="679926.Mpet_0562"/>